<dbReference type="PROSITE" id="PS51257">
    <property type="entry name" value="PROKAR_LIPOPROTEIN"/>
    <property type="match status" value="1"/>
</dbReference>
<dbReference type="InterPro" id="IPR011659">
    <property type="entry name" value="WD40"/>
</dbReference>
<dbReference type="AlphaFoldDB" id="A0A6B1DTU8"/>
<name>A0A6B1DTU8_9CHLR</name>
<dbReference type="Gene3D" id="2.120.10.30">
    <property type="entry name" value="TolB, C-terminal domain"/>
    <property type="match status" value="2"/>
</dbReference>
<sequence>MVKELDMRMYGRLGVVPFVLAMVCVVVAAAACTPLPVPAPPKFTIPPEQLTGHQLLVVREADGNLAVVDPATGERIQLTDDASATVVHGQPVWSPVAAELAWVRSELDGTRASGQVLVADTAGTVRLRVATVFPPFYMYWNPQGTRLSLLGNWVVDGQPTMAMSVIDMEGSGDGTARIVDVGAPFYYDWAPDGERMLVHRNASIVWAGSPEQPQPITDSSSAFAAPAWLPDSESIVYGDLRDGVATLIRADLDTGEEEVVTWYQGSHLAVYPDPTGDRLAVIETSDRVPVNAFGPLYLYSLEPATLEQITTMPVMAAFWSPDGERLLYWEGDLSGRPGDFNLRIWSEDGIREVDSVHSPPDFLQRYLYFSDQYARSHTLWSADSRWIAFAAEGPSGQNEIRIQEVGSLASPAQVLAGDLVFWSRHTHPE</sequence>
<evidence type="ECO:0008006" key="3">
    <source>
        <dbReference type="Google" id="ProtNLM"/>
    </source>
</evidence>
<accession>A0A6B1DTU8</accession>
<dbReference type="PANTHER" id="PTHR36842">
    <property type="entry name" value="PROTEIN TOLB HOMOLOG"/>
    <property type="match status" value="1"/>
</dbReference>
<protein>
    <recommendedName>
        <fullName evidence="3">WD40 repeat domain-containing protein</fullName>
    </recommendedName>
</protein>
<dbReference type="InterPro" id="IPR011042">
    <property type="entry name" value="6-blade_b-propeller_TolB-like"/>
</dbReference>
<gene>
    <name evidence="2" type="ORF">F4Y08_07785</name>
</gene>
<organism evidence="2">
    <name type="scientific">Caldilineaceae bacterium SB0662_bin_9</name>
    <dbReference type="NCBI Taxonomy" id="2605258"/>
    <lineage>
        <taxon>Bacteria</taxon>
        <taxon>Bacillati</taxon>
        <taxon>Chloroflexota</taxon>
        <taxon>Caldilineae</taxon>
        <taxon>Caldilineales</taxon>
        <taxon>Caldilineaceae</taxon>
    </lineage>
</organism>
<dbReference type="SUPFAM" id="SSF82171">
    <property type="entry name" value="DPP6 N-terminal domain-like"/>
    <property type="match status" value="1"/>
</dbReference>
<comment type="similarity">
    <text evidence="1">Belongs to the TolB family.</text>
</comment>
<evidence type="ECO:0000256" key="1">
    <source>
        <dbReference type="ARBA" id="ARBA00009820"/>
    </source>
</evidence>
<dbReference type="PANTHER" id="PTHR36842:SF1">
    <property type="entry name" value="PROTEIN TOLB"/>
    <property type="match status" value="1"/>
</dbReference>
<proteinExistence type="inferred from homology"/>
<comment type="caution">
    <text evidence="2">The sequence shown here is derived from an EMBL/GenBank/DDBJ whole genome shotgun (WGS) entry which is preliminary data.</text>
</comment>
<reference evidence="2" key="1">
    <citation type="submission" date="2019-09" db="EMBL/GenBank/DDBJ databases">
        <title>Characterisation of the sponge microbiome using genome-centric metagenomics.</title>
        <authorList>
            <person name="Engelberts J.P."/>
            <person name="Robbins S.J."/>
            <person name="De Goeij J.M."/>
            <person name="Aranda M."/>
            <person name="Bell S.C."/>
            <person name="Webster N.S."/>
        </authorList>
    </citation>
    <scope>NUCLEOTIDE SEQUENCE</scope>
    <source>
        <strain evidence="2">SB0662_bin_9</strain>
    </source>
</reference>
<evidence type="ECO:0000313" key="2">
    <source>
        <dbReference type="EMBL" id="MYD90225.1"/>
    </source>
</evidence>
<dbReference type="EMBL" id="VXPY01000053">
    <property type="protein sequence ID" value="MYD90225.1"/>
    <property type="molecule type" value="Genomic_DNA"/>
</dbReference>
<dbReference type="Pfam" id="PF07676">
    <property type="entry name" value="PD40"/>
    <property type="match status" value="1"/>
</dbReference>